<reference evidence="2" key="1">
    <citation type="submission" date="2018-05" db="EMBL/GenBank/DDBJ databases">
        <authorList>
            <person name="Lanie J.A."/>
            <person name="Ng W.-L."/>
            <person name="Kazmierczak K.M."/>
            <person name="Andrzejewski T.M."/>
            <person name="Davidsen T.M."/>
            <person name="Wayne K.J."/>
            <person name="Tettelin H."/>
            <person name="Glass J.I."/>
            <person name="Rusch D."/>
            <person name="Podicherti R."/>
            <person name="Tsui H.-C.T."/>
            <person name="Winkler M.E."/>
        </authorList>
    </citation>
    <scope>NUCLEOTIDE SEQUENCE</scope>
</reference>
<organism evidence="2">
    <name type="scientific">marine metagenome</name>
    <dbReference type="NCBI Taxonomy" id="408172"/>
    <lineage>
        <taxon>unclassified sequences</taxon>
        <taxon>metagenomes</taxon>
        <taxon>ecological metagenomes</taxon>
    </lineage>
</organism>
<name>A0A381X8S0_9ZZZZ</name>
<evidence type="ECO:0000313" key="2">
    <source>
        <dbReference type="EMBL" id="SVA61159.1"/>
    </source>
</evidence>
<dbReference type="InterPro" id="IPR018490">
    <property type="entry name" value="cNMP-bd_dom_sf"/>
</dbReference>
<dbReference type="PROSITE" id="PS50042">
    <property type="entry name" value="CNMP_BINDING_3"/>
    <property type="match status" value="1"/>
</dbReference>
<dbReference type="InterPro" id="IPR000595">
    <property type="entry name" value="cNMP-bd_dom"/>
</dbReference>
<feature type="domain" description="Cyclic nucleotide-binding" evidence="1">
    <location>
        <begin position="1"/>
        <end position="59"/>
    </location>
</feature>
<dbReference type="InterPro" id="IPR014710">
    <property type="entry name" value="RmlC-like_jellyroll"/>
</dbReference>
<dbReference type="SUPFAM" id="SSF51206">
    <property type="entry name" value="cAMP-binding domain-like"/>
    <property type="match status" value="1"/>
</dbReference>
<accession>A0A381X8S0</accession>
<proteinExistence type="predicted"/>
<protein>
    <recommendedName>
        <fullName evidence="1">Cyclic nucleotide-binding domain-containing protein</fullName>
    </recommendedName>
</protein>
<dbReference type="EMBL" id="UINC01014321">
    <property type="protein sequence ID" value="SVA61159.1"/>
    <property type="molecule type" value="Genomic_DNA"/>
</dbReference>
<gene>
    <name evidence="2" type="ORF">METZ01_LOCUS114013</name>
</gene>
<evidence type="ECO:0000259" key="1">
    <source>
        <dbReference type="PROSITE" id="PS50042"/>
    </source>
</evidence>
<sequence length="94" mass="10635">MVLDGVACVEFDGKKIALLDRGSFIAEISFLTGEPASADVRADGNLFYISWGNERLKRVQKENRGFWMKLQSCLNKDLIDKIKPKSKKEAQVEE</sequence>
<dbReference type="AlphaFoldDB" id="A0A381X8S0"/>
<dbReference type="Gene3D" id="2.60.120.10">
    <property type="entry name" value="Jelly Rolls"/>
    <property type="match status" value="1"/>
</dbReference>